<keyword evidence="4" id="KW-1185">Reference proteome</keyword>
<accession>A0A8J3NG27</accession>
<comment type="caution">
    <text evidence="3">The sequence shown here is derived from an EMBL/GenBank/DDBJ whole genome shotgun (WGS) entry which is preliminary data.</text>
</comment>
<organism evidence="3 4">
    <name type="scientific">Actinocatenispora rupis</name>
    <dbReference type="NCBI Taxonomy" id="519421"/>
    <lineage>
        <taxon>Bacteria</taxon>
        <taxon>Bacillati</taxon>
        <taxon>Actinomycetota</taxon>
        <taxon>Actinomycetes</taxon>
        <taxon>Micromonosporales</taxon>
        <taxon>Micromonosporaceae</taxon>
        <taxon>Actinocatenispora</taxon>
    </lineage>
</organism>
<dbReference type="Gene3D" id="3.40.50.620">
    <property type="entry name" value="HUPs"/>
    <property type="match status" value="2"/>
</dbReference>
<dbReference type="InterPro" id="IPR006016">
    <property type="entry name" value="UspA"/>
</dbReference>
<dbReference type="SUPFAM" id="SSF52402">
    <property type="entry name" value="Adenine nucleotide alpha hydrolases-like"/>
    <property type="match status" value="2"/>
</dbReference>
<proteinExistence type="inferred from homology"/>
<dbReference type="Proteomes" id="UP000612808">
    <property type="component" value="Unassembled WGS sequence"/>
</dbReference>
<protein>
    <submittedName>
        <fullName evidence="3">Universal stress protein</fullName>
    </submittedName>
</protein>
<dbReference type="PANTHER" id="PTHR46268:SF6">
    <property type="entry name" value="UNIVERSAL STRESS PROTEIN UP12"/>
    <property type="match status" value="1"/>
</dbReference>
<comment type="similarity">
    <text evidence="1">Belongs to the universal stress protein A family.</text>
</comment>
<feature type="domain" description="UspA" evidence="2">
    <location>
        <begin position="147"/>
        <end position="284"/>
    </location>
</feature>
<dbReference type="Pfam" id="PF00582">
    <property type="entry name" value="Usp"/>
    <property type="match status" value="2"/>
</dbReference>
<dbReference type="EMBL" id="BOMB01000044">
    <property type="protein sequence ID" value="GID15515.1"/>
    <property type="molecule type" value="Genomic_DNA"/>
</dbReference>
<feature type="domain" description="UspA" evidence="2">
    <location>
        <begin position="9"/>
        <end position="134"/>
    </location>
</feature>
<reference evidence="3" key="1">
    <citation type="submission" date="2021-01" db="EMBL/GenBank/DDBJ databases">
        <title>Whole genome shotgun sequence of Actinocatenispora rupis NBRC 107355.</title>
        <authorList>
            <person name="Komaki H."/>
            <person name="Tamura T."/>
        </authorList>
    </citation>
    <scope>NUCLEOTIDE SEQUENCE</scope>
    <source>
        <strain evidence="3">NBRC 107355</strain>
    </source>
</reference>
<gene>
    <name evidence="3" type="ORF">Aru02nite_64040</name>
</gene>
<dbReference type="CDD" id="cd00293">
    <property type="entry name" value="USP-like"/>
    <property type="match status" value="1"/>
</dbReference>
<dbReference type="AlphaFoldDB" id="A0A8J3NG27"/>
<sequence>MDDASVHRNTVVVGVDGTGWAALDWAARYASVTGARLLVCVAQPYEDRLSQEALDAAEEVLATARDRASRWLPPTRLDPCLRHGDPATELAEAARGADMVVVGSPGRIGWPERVLGPPVVSVVARARARAAVVRPDRDGPPGPYAGHVVVGVDLSAGGDAALRFAFEYAAARRLPLAAVRVATDGGGEDYWFDERMLETHFAAVPGSMSLVAERVERLRHRFPEVMVKLAVSRSDDPGTGLLRAASGAQLLAIGQRDADPGHDPLGPVALTVLLDAPCPVAVLRR</sequence>
<evidence type="ECO:0000313" key="3">
    <source>
        <dbReference type="EMBL" id="GID15515.1"/>
    </source>
</evidence>
<dbReference type="PANTHER" id="PTHR46268">
    <property type="entry name" value="STRESS RESPONSE PROTEIN NHAX"/>
    <property type="match status" value="1"/>
</dbReference>
<dbReference type="InterPro" id="IPR014729">
    <property type="entry name" value="Rossmann-like_a/b/a_fold"/>
</dbReference>
<evidence type="ECO:0000256" key="1">
    <source>
        <dbReference type="ARBA" id="ARBA00008791"/>
    </source>
</evidence>
<evidence type="ECO:0000259" key="2">
    <source>
        <dbReference type="Pfam" id="PF00582"/>
    </source>
</evidence>
<dbReference type="RefSeq" id="WP_203663869.1">
    <property type="nucleotide sequence ID" value="NZ_BAAAZM010000023.1"/>
</dbReference>
<name>A0A8J3NG27_9ACTN</name>
<evidence type="ECO:0000313" key="4">
    <source>
        <dbReference type="Proteomes" id="UP000612808"/>
    </source>
</evidence>